<dbReference type="GO" id="GO:0005384">
    <property type="term" value="F:manganese ion transmembrane transporter activity"/>
    <property type="evidence" value="ECO:0007669"/>
    <property type="project" value="TreeGrafter"/>
</dbReference>
<evidence type="ECO:0000256" key="7">
    <source>
        <dbReference type="SAM" id="Phobius"/>
    </source>
</evidence>
<dbReference type="AlphaFoldDB" id="A0A183C5T9"/>
<keyword evidence="3" id="KW-0813">Transport</keyword>
<feature type="transmembrane region" description="Helical" evidence="7">
    <location>
        <begin position="60"/>
        <end position="87"/>
    </location>
</feature>
<reference evidence="8" key="1">
    <citation type="submission" date="2013-12" db="EMBL/GenBank/DDBJ databases">
        <authorList>
            <person name="Aslett M."/>
        </authorList>
    </citation>
    <scope>NUCLEOTIDE SEQUENCE [LARGE SCALE GENOMIC DNA]</scope>
    <source>
        <strain evidence="8">Lindley</strain>
    </source>
</reference>
<dbReference type="GO" id="GO:0005381">
    <property type="term" value="F:iron ion transmembrane transporter activity"/>
    <property type="evidence" value="ECO:0007669"/>
    <property type="project" value="TreeGrafter"/>
</dbReference>
<dbReference type="GO" id="GO:0010008">
    <property type="term" value="C:endosome membrane"/>
    <property type="evidence" value="ECO:0007669"/>
    <property type="project" value="TreeGrafter"/>
</dbReference>
<keyword evidence="4 7" id="KW-0812">Transmembrane</keyword>
<accession>A0A183C5T9</accession>
<dbReference type="PRINTS" id="PR00447">
    <property type="entry name" value="NATRESASSCMP"/>
</dbReference>
<dbReference type="PANTHER" id="PTHR11706">
    <property type="entry name" value="SOLUTE CARRIER PROTEIN FAMILY 11 MEMBER"/>
    <property type="match status" value="1"/>
</dbReference>
<keyword evidence="8" id="KW-1185">Reference proteome</keyword>
<comment type="similarity">
    <text evidence="2">Belongs to the NRAMP family.</text>
</comment>
<reference evidence="8" key="2">
    <citation type="submission" date="2014-05" db="EMBL/GenBank/DDBJ databases">
        <title>The genome and life-stage specific transcriptomes of Globodera pallida elucidate key aspects of plant parasitism by a cyst nematode.</title>
        <authorList>
            <person name="Cotton J.A."/>
            <person name="Lilley C.J."/>
            <person name="Jones L.M."/>
            <person name="Kikuchi T."/>
            <person name="Reid A.J."/>
            <person name="Thorpe P."/>
            <person name="Tsai I.J."/>
            <person name="Beasley H."/>
            <person name="Blok V."/>
            <person name="Cock P.J.A."/>
            <person name="Van den Akker S.E."/>
            <person name="Holroyd N."/>
            <person name="Hunt M."/>
            <person name="Mantelin S."/>
            <person name="Naghra H."/>
            <person name="Pain A."/>
            <person name="Palomares-Rius J.E."/>
            <person name="Zarowiecki M."/>
            <person name="Berriman M."/>
            <person name="Jones J.T."/>
            <person name="Urwin P.E."/>
        </authorList>
    </citation>
    <scope>NUCLEOTIDE SEQUENCE [LARGE SCALE GENOMIC DNA]</scope>
    <source>
        <strain evidence="8">Lindley</strain>
    </source>
</reference>
<dbReference type="GO" id="GO:0015086">
    <property type="term" value="F:cadmium ion transmembrane transporter activity"/>
    <property type="evidence" value="ECO:0007669"/>
    <property type="project" value="TreeGrafter"/>
</dbReference>
<evidence type="ECO:0000313" key="8">
    <source>
        <dbReference type="Proteomes" id="UP000050741"/>
    </source>
</evidence>
<keyword evidence="6 7" id="KW-0472">Membrane</keyword>
<keyword evidence="5 7" id="KW-1133">Transmembrane helix</keyword>
<evidence type="ECO:0000256" key="3">
    <source>
        <dbReference type="ARBA" id="ARBA00022448"/>
    </source>
</evidence>
<dbReference type="InterPro" id="IPR001046">
    <property type="entry name" value="NRAMP_fam"/>
</dbReference>
<evidence type="ECO:0000256" key="6">
    <source>
        <dbReference type="ARBA" id="ARBA00023136"/>
    </source>
</evidence>
<evidence type="ECO:0000313" key="9">
    <source>
        <dbReference type="WBParaSite" id="GPLIN_000823400"/>
    </source>
</evidence>
<organism evidence="8 9">
    <name type="scientific">Globodera pallida</name>
    <name type="common">Potato cyst nematode worm</name>
    <name type="synonym">Heterodera pallida</name>
    <dbReference type="NCBI Taxonomy" id="36090"/>
    <lineage>
        <taxon>Eukaryota</taxon>
        <taxon>Metazoa</taxon>
        <taxon>Ecdysozoa</taxon>
        <taxon>Nematoda</taxon>
        <taxon>Chromadorea</taxon>
        <taxon>Rhabditida</taxon>
        <taxon>Tylenchina</taxon>
        <taxon>Tylenchomorpha</taxon>
        <taxon>Tylenchoidea</taxon>
        <taxon>Heteroderidae</taxon>
        <taxon>Heteroderinae</taxon>
        <taxon>Globodera</taxon>
    </lineage>
</organism>
<dbReference type="Proteomes" id="UP000050741">
    <property type="component" value="Unassembled WGS sequence"/>
</dbReference>
<evidence type="ECO:0000256" key="1">
    <source>
        <dbReference type="ARBA" id="ARBA00004141"/>
    </source>
</evidence>
<reference evidence="9" key="3">
    <citation type="submission" date="2016-06" db="UniProtKB">
        <authorList>
            <consortium name="WormBaseParasite"/>
        </authorList>
    </citation>
    <scope>IDENTIFICATION</scope>
</reference>
<protein>
    <submittedName>
        <fullName evidence="9">Aa_trans domain-containing protein</fullName>
    </submittedName>
</protein>
<dbReference type="PANTHER" id="PTHR11706:SF33">
    <property type="entry name" value="NATURAL RESISTANCE-ASSOCIATED MACROPHAGE PROTEIN 2"/>
    <property type="match status" value="1"/>
</dbReference>
<dbReference type="GO" id="GO:0005886">
    <property type="term" value="C:plasma membrane"/>
    <property type="evidence" value="ECO:0007669"/>
    <property type="project" value="TreeGrafter"/>
</dbReference>
<proteinExistence type="inferred from homology"/>
<evidence type="ECO:0000256" key="5">
    <source>
        <dbReference type="ARBA" id="ARBA00022989"/>
    </source>
</evidence>
<dbReference type="WBParaSite" id="GPLIN_000823400">
    <property type="protein sequence ID" value="GPLIN_000823400"/>
    <property type="gene ID" value="GPLIN_000823400"/>
</dbReference>
<feature type="transmembrane region" description="Helical" evidence="7">
    <location>
        <begin position="126"/>
        <end position="147"/>
    </location>
</feature>
<evidence type="ECO:0000256" key="4">
    <source>
        <dbReference type="ARBA" id="ARBA00022692"/>
    </source>
</evidence>
<name>A0A183C5T9_GLOPA</name>
<evidence type="ECO:0000256" key="2">
    <source>
        <dbReference type="ARBA" id="ARBA00006670"/>
    </source>
</evidence>
<comment type="subcellular location">
    <subcellularLocation>
        <location evidence="1">Membrane</location>
        <topology evidence="1">Multi-pass membrane protein</topology>
    </subcellularLocation>
</comment>
<sequence length="179" mass="19930">MCLRIKSTMATGVRVLGFEAVSVVGAVIMPHNLYLHSALVKSRRIDRARRNAVTEANKYYFIECAIALCCSFFINMFVVAVFAHGLFGKTNDEIFKSCENQPLVPDRQLFPNNTEPVEADIYKGGIFLGCQFGMFALYVWGIGIMAAGQSSTMTAPVTFAQQRKPIVQSAKAEWKICWT</sequence>
<dbReference type="Pfam" id="PF01566">
    <property type="entry name" value="Nramp"/>
    <property type="match status" value="1"/>
</dbReference>